<evidence type="ECO:0000256" key="1">
    <source>
        <dbReference type="SAM" id="SignalP"/>
    </source>
</evidence>
<dbReference type="RefSeq" id="WP_208262439.1">
    <property type="nucleotide sequence ID" value="NZ_JAGEOJ010000025.1"/>
</dbReference>
<accession>A0A939PSZ7</accession>
<sequence>MKAQPILTASAVAACAAVLVASAAATSSAATTTIRSETATGAPYAGNWQVSTVGPVTFAITFLGIKVTGSCDNANLKGTVQSNGAGALTAASIGACKTSNGLSSPASDLGDLPSNTGQVTYAPVSGGRDGTLAINGNLTFKLEGDFLGKLRTCYYGFRTGGADGLAFDIYNRDNPNRPLPNDDAQGKSTNITLVKLTGSDGLCPSNGTGSASAIARGESVAGSGNFDRKLYLTS</sequence>
<comment type="caution">
    <text evidence="2">The sequence shown here is derived from an EMBL/GenBank/DDBJ whole genome shotgun (WGS) entry which is preliminary data.</text>
</comment>
<dbReference type="EMBL" id="JAGEOJ010000025">
    <property type="protein sequence ID" value="MBO2454231.1"/>
    <property type="molecule type" value="Genomic_DNA"/>
</dbReference>
<evidence type="ECO:0000313" key="2">
    <source>
        <dbReference type="EMBL" id="MBO2454231.1"/>
    </source>
</evidence>
<keyword evidence="1" id="KW-0732">Signal</keyword>
<organism evidence="2 3">
    <name type="scientific">Actinomadura barringtoniae</name>
    <dbReference type="NCBI Taxonomy" id="1427535"/>
    <lineage>
        <taxon>Bacteria</taxon>
        <taxon>Bacillati</taxon>
        <taxon>Actinomycetota</taxon>
        <taxon>Actinomycetes</taxon>
        <taxon>Streptosporangiales</taxon>
        <taxon>Thermomonosporaceae</taxon>
        <taxon>Actinomadura</taxon>
    </lineage>
</organism>
<dbReference type="PROSITE" id="PS51257">
    <property type="entry name" value="PROKAR_LIPOPROTEIN"/>
    <property type="match status" value="1"/>
</dbReference>
<feature type="chain" id="PRO_5037671332" evidence="1">
    <location>
        <begin position="30"/>
        <end position="234"/>
    </location>
</feature>
<feature type="signal peptide" evidence="1">
    <location>
        <begin position="1"/>
        <end position="29"/>
    </location>
</feature>
<dbReference type="AlphaFoldDB" id="A0A939PSZ7"/>
<protein>
    <submittedName>
        <fullName evidence="2">Uncharacterized protein</fullName>
    </submittedName>
</protein>
<dbReference type="Proteomes" id="UP000669179">
    <property type="component" value="Unassembled WGS sequence"/>
</dbReference>
<proteinExistence type="predicted"/>
<name>A0A939PSZ7_9ACTN</name>
<evidence type="ECO:0000313" key="3">
    <source>
        <dbReference type="Proteomes" id="UP000669179"/>
    </source>
</evidence>
<gene>
    <name evidence="2" type="ORF">J4573_44590</name>
</gene>
<keyword evidence="3" id="KW-1185">Reference proteome</keyword>
<reference evidence="2" key="1">
    <citation type="submission" date="2021-03" db="EMBL/GenBank/DDBJ databases">
        <authorList>
            <person name="Kanchanasin P."/>
            <person name="Saeng-In P."/>
            <person name="Phongsopitanun W."/>
            <person name="Yuki M."/>
            <person name="Kudo T."/>
            <person name="Ohkuma M."/>
            <person name="Tanasupawat S."/>
        </authorList>
    </citation>
    <scope>NUCLEOTIDE SEQUENCE</scope>
    <source>
        <strain evidence="2">GKU 128</strain>
    </source>
</reference>